<feature type="domain" description="Disease resistance R13L4/SHOC-2-like LRR" evidence="14">
    <location>
        <begin position="371"/>
        <end position="513"/>
    </location>
</feature>
<comment type="similarity">
    <text evidence="2">Belongs to the RLP family.</text>
</comment>
<dbReference type="Pfam" id="PF23598">
    <property type="entry name" value="LRR_14"/>
    <property type="match status" value="1"/>
</dbReference>
<dbReference type="Pfam" id="PF00560">
    <property type="entry name" value="LRR_1"/>
    <property type="match status" value="9"/>
</dbReference>
<dbReference type="InterPro" id="IPR003591">
    <property type="entry name" value="Leu-rich_rpt_typical-subtyp"/>
</dbReference>
<accession>A0A5N5IE26</accession>
<comment type="subcellular location">
    <subcellularLocation>
        <location evidence="1">Cell membrane</location>
        <topology evidence="1">Single-pass type I membrane protein</topology>
    </subcellularLocation>
</comment>
<keyword evidence="9 12" id="KW-0472">Membrane</keyword>
<evidence type="ECO:0000256" key="1">
    <source>
        <dbReference type="ARBA" id="ARBA00004251"/>
    </source>
</evidence>
<dbReference type="GO" id="GO:0016301">
    <property type="term" value="F:kinase activity"/>
    <property type="evidence" value="ECO:0007669"/>
    <property type="project" value="UniProtKB-KW"/>
</dbReference>
<feature type="transmembrane region" description="Helical" evidence="12">
    <location>
        <begin position="14"/>
        <end position="32"/>
    </location>
</feature>
<dbReference type="SUPFAM" id="SSF52058">
    <property type="entry name" value="L domain-like"/>
    <property type="match status" value="2"/>
</dbReference>
<protein>
    <submittedName>
        <fullName evidence="15">LRR receptor-like serine/threonine-protein kinase</fullName>
    </submittedName>
</protein>
<dbReference type="InterPro" id="IPR046956">
    <property type="entry name" value="RLP23-like"/>
</dbReference>
<dbReference type="FunFam" id="3.80.10.10:FF:000649">
    <property type="entry name" value="Leucine Rich Repeat family protein"/>
    <property type="match status" value="1"/>
</dbReference>
<evidence type="ECO:0000256" key="4">
    <source>
        <dbReference type="ARBA" id="ARBA00022614"/>
    </source>
</evidence>
<feature type="transmembrane region" description="Helical" evidence="12">
    <location>
        <begin position="925"/>
        <end position="948"/>
    </location>
</feature>
<keyword evidence="4" id="KW-0433">Leucine-rich repeat</keyword>
<reference evidence="15 16" key="1">
    <citation type="submission" date="2019-09" db="EMBL/GenBank/DDBJ databases">
        <authorList>
            <person name="Ou C."/>
        </authorList>
    </citation>
    <scope>NUCLEOTIDE SEQUENCE [LARGE SCALE GENOMIC DNA]</scope>
    <source>
        <strain evidence="15">S2</strain>
        <tissue evidence="15">Leaf</tissue>
    </source>
</reference>
<keyword evidence="10 15" id="KW-0675">Receptor</keyword>
<comment type="caution">
    <text evidence="15">The sequence shown here is derived from an EMBL/GenBank/DDBJ whole genome shotgun (WGS) entry which is preliminary data.</text>
</comment>
<dbReference type="PANTHER" id="PTHR48063:SF90">
    <property type="entry name" value="OS11G0565920 PROTEIN"/>
    <property type="match status" value="1"/>
</dbReference>
<evidence type="ECO:0000256" key="7">
    <source>
        <dbReference type="ARBA" id="ARBA00022737"/>
    </source>
</evidence>
<evidence type="ECO:0000256" key="5">
    <source>
        <dbReference type="ARBA" id="ARBA00022692"/>
    </source>
</evidence>
<keyword evidence="15" id="KW-0808">Transferase</keyword>
<keyword evidence="11" id="KW-0325">Glycoprotein</keyword>
<evidence type="ECO:0000256" key="10">
    <source>
        <dbReference type="ARBA" id="ARBA00023170"/>
    </source>
</evidence>
<keyword evidence="5 12" id="KW-0812">Transmembrane</keyword>
<dbReference type="OrthoDB" id="1060944at2759"/>
<dbReference type="InterPro" id="IPR032675">
    <property type="entry name" value="LRR_dom_sf"/>
</dbReference>
<dbReference type="InterPro" id="IPR055414">
    <property type="entry name" value="LRR_R13L4/SHOC2-like"/>
</dbReference>
<sequence length="969" mass="107726">MDTLHAKSFLLKPIYLNVSLCFHLLFMASFYLPAVILCSGGIGTPTTGVVKSLCIEEERRALVSFKNELVDHSGRLSSWLGHDCCRWEGISCNNSTGRVVKMNLRNPYPYPFSYSDERWDVSAHEQSCLGGKINASLLSLKYLNYLDLSMNNFHGSIPIPNFFGQLNSLQYLNLSSSSFGGEIPYSLGNLSTLNFLDLGLNYNLSSRNLSWLSHLSSLKYLNLEGIDLSSTRVSWAYDINMLPSLLELHLSSCQIKSIPLSLQKINFTSLLILDLSDNKINSAFPSWLFNFTSLKELNLARNNLTSPFPSEFANLKSLESLDLSATSLKGQIPEVIGNLCKLKFLSLRANDFDGGGIEEFWRSFSNCSNNSLESLDLSFCGLESQLPASLGMLKSLQNLDLCGNHLWGSIPDSIGNLSSLKTLDLSYNYMNGSIPESIGQLTELVSLHLYLNIWEGILTESHFINLTSLQDFQVGDTQGPMSLSFEVTYDWVPPFKLHTIEIINCREWLSKISTQVIYLILAHNQFSGNLPTHLKFPNSMVIDLSRNNLVGPLPLWSTNVSLLYLQSNSFSGPIPSNIDQLMPNLEGLYLFENHLNGAIPNSVCNIQSLEVLALKSNQFSGEFPRAWRAGSNLLFLDASHNNLSGNIPTSLGVLSLLEILKLNSNNFEGKIPDSLQNCSSLRSIDLGDNILSGKIPLWIGGSNVAMLYMLQLRSNLFTGHIPHNLCNLSHLHILDLSHNNFSGMIPNCVNNLASLVREDNLDGLHYGFYEQATLTLKGGQHVYNTTLILVKSIDLSSNVLEGEIPEEICSLVLLGTLNLSMNQLTGKIPSKIGNMHLIETLDLSHNHLSGQMPRSLSSLSFLSHLNLSYNNLSGRIPTGNQLQTLNDLSIYMGNPLLCGVPLSTQCPGDELKDAKDKNENGNYKFWFYVSVILGFIVGFWGVCGTLVLKTSWRYAYFRFFDDIKDKVMG</sequence>
<gene>
    <name evidence="15" type="ORF">D8674_027365</name>
</gene>
<dbReference type="PANTHER" id="PTHR48063">
    <property type="entry name" value="LRR RECEPTOR-LIKE KINASE"/>
    <property type="match status" value="1"/>
</dbReference>
<name>A0A5N5IE26_9ROSA</name>
<evidence type="ECO:0000256" key="6">
    <source>
        <dbReference type="ARBA" id="ARBA00022729"/>
    </source>
</evidence>
<evidence type="ECO:0000256" key="9">
    <source>
        <dbReference type="ARBA" id="ARBA00023136"/>
    </source>
</evidence>
<evidence type="ECO:0000256" key="2">
    <source>
        <dbReference type="ARBA" id="ARBA00009592"/>
    </source>
</evidence>
<dbReference type="Pfam" id="PF13855">
    <property type="entry name" value="LRR_8"/>
    <property type="match status" value="1"/>
</dbReference>
<proteinExistence type="inferred from homology"/>
<keyword evidence="8 12" id="KW-1133">Transmembrane helix</keyword>
<organism evidence="15 16">
    <name type="scientific">Pyrus ussuriensis x Pyrus communis</name>
    <dbReference type="NCBI Taxonomy" id="2448454"/>
    <lineage>
        <taxon>Eukaryota</taxon>
        <taxon>Viridiplantae</taxon>
        <taxon>Streptophyta</taxon>
        <taxon>Embryophyta</taxon>
        <taxon>Tracheophyta</taxon>
        <taxon>Spermatophyta</taxon>
        <taxon>Magnoliopsida</taxon>
        <taxon>eudicotyledons</taxon>
        <taxon>Gunneridae</taxon>
        <taxon>Pentapetalae</taxon>
        <taxon>rosids</taxon>
        <taxon>fabids</taxon>
        <taxon>Rosales</taxon>
        <taxon>Rosaceae</taxon>
        <taxon>Amygdaloideae</taxon>
        <taxon>Maleae</taxon>
        <taxon>Pyrus</taxon>
    </lineage>
</organism>
<dbReference type="Pfam" id="PF08263">
    <property type="entry name" value="LRRNT_2"/>
    <property type="match status" value="1"/>
</dbReference>
<evidence type="ECO:0000259" key="13">
    <source>
        <dbReference type="Pfam" id="PF08263"/>
    </source>
</evidence>
<keyword evidence="6" id="KW-0732">Signal</keyword>
<evidence type="ECO:0000256" key="8">
    <source>
        <dbReference type="ARBA" id="ARBA00022989"/>
    </source>
</evidence>
<dbReference type="SUPFAM" id="SSF52047">
    <property type="entry name" value="RNI-like"/>
    <property type="match status" value="1"/>
</dbReference>
<evidence type="ECO:0000259" key="14">
    <source>
        <dbReference type="Pfam" id="PF23598"/>
    </source>
</evidence>
<dbReference type="InterPro" id="IPR013210">
    <property type="entry name" value="LRR_N_plant-typ"/>
</dbReference>
<evidence type="ECO:0000256" key="12">
    <source>
        <dbReference type="SAM" id="Phobius"/>
    </source>
</evidence>
<evidence type="ECO:0000313" key="16">
    <source>
        <dbReference type="Proteomes" id="UP000327157"/>
    </source>
</evidence>
<dbReference type="AlphaFoldDB" id="A0A5N5IE26"/>
<dbReference type="Proteomes" id="UP000327157">
    <property type="component" value="Chromosome 5"/>
</dbReference>
<dbReference type="Gene3D" id="3.80.10.10">
    <property type="entry name" value="Ribonuclease Inhibitor"/>
    <property type="match status" value="3"/>
</dbReference>
<evidence type="ECO:0000256" key="3">
    <source>
        <dbReference type="ARBA" id="ARBA00022475"/>
    </source>
</evidence>
<reference evidence="15 16" key="3">
    <citation type="submission" date="2019-11" db="EMBL/GenBank/DDBJ databases">
        <title>A de novo genome assembly of a pear dwarfing rootstock.</title>
        <authorList>
            <person name="Wang F."/>
            <person name="Wang J."/>
            <person name="Li S."/>
            <person name="Zhang Y."/>
            <person name="Fang M."/>
            <person name="Ma L."/>
            <person name="Zhao Y."/>
            <person name="Jiang S."/>
        </authorList>
    </citation>
    <scope>NUCLEOTIDE SEQUENCE [LARGE SCALE GENOMIC DNA]</scope>
    <source>
        <strain evidence="15">S2</strain>
        <tissue evidence="15">Leaf</tissue>
    </source>
</reference>
<dbReference type="GO" id="GO:0005886">
    <property type="term" value="C:plasma membrane"/>
    <property type="evidence" value="ECO:0007669"/>
    <property type="project" value="UniProtKB-SubCell"/>
</dbReference>
<keyword evidence="3" id="KW-1003">Cell membrane</keyword>
<evidence type="ECO:0000313" key="15">
    <source>
        <dbReference type="EMBL" id="KAB2636831.1"/>
    </source>
</evidence>
<reference evidence="16" key="2">
    <citation type="submission" date="2019-10" db="EMBL/GenBank/DDBJ databases">
        <title>A de novo genome assembly of a pear dwarfing rootstock.</title>
        <authorList>
            <person name="Wang F."/>
            <person name="Wang J."/>
            <person name="Li S."/>
            <person name="Zhang Y."/>
            <person name="Fang M."/>
            <person name="Ma L."/>
            <person name="Zhao Y."/>
            <person name="Jiang S."/>
        </authorList>
    </citation>
    <scope>NUCLEOTIDE SEQUENCE [LARGE SCALE GENOMIC DNA]</scope>
</reference>
<dbReference type="FunFam" id="3.80.10.10:FF:000383">
    <property type="entry name" value="Leucine-rich repeat receptor protein kinase EMS1"/>
    <property type="match status" value="1"/>
</dbReference>
<dbReference type="FunFam" id="3.80.10.10:FF:000095">
    <property type="entry name" value="LRR receptor-like serine/threonine-protein kinase GSO1"/>
    <property type="match status" value="1"/>
</dbReference>
<dbReference type="InterPro" id="IPR001611">
    <property type="entry name" value="Leu-rich_rpt"/>
</dbReference>
<dbReference type="SMART" id="SM00369">
    <property type="entry name" value="LRR_TYP"/>
    <property type="match status" value="10"/>
</dbReference>
<keyword evidence="15" id="KW-0418">Kinase</keyword>
<dbReference type="FunFam" id="3.80.10.10:FF:000111">
    <property type="entry name" value="LRR receptor-like serine/threonine-protein kinase ERECTA"/>
    <property type="match status" value="1"/>
</dbReference>
<dbReference type="EMBL" id="SMOL01000004">
    <property type="protein sequence ID" value="KAB2636831.1"/>
    <property type="molecule type" value="Genomic_DNA"/>
</dbReference>
<evidence type="ECO:0000256" key="11">
    <source>
        <dbReference type="ARBA" id="ARBA00023180"/>
    </source>
</evidence>
<keyword evidence="7" id="KW-0677">Repeat</keyword>
<keyword evidence="16" id="KW-1185">Reference proteome</keyword>
<feature type="domain" description="Leucine-rich repeat-containing N-terminal plant-type" evidence="13">
    <location>
        <begin position="56"/>
        <end position="93"/>
    </location>
</feature>